<comment type="caution">
    <text evidence="3">The sequence shown here is derived from an EMBL/GenBank/DDBJ whole genome shotgun (WGS) entry which is preliminary data.</text>
</comment>
<sequence length="320" mass="35257">MAGHSDLGSHQTCQVKLSIHNTFLELRSSREEALAIAARGVRRTTSCPSIGSYIDDMSSESDLTCPRLSELGSWGDAGDSDCEEFFSSRSPVDPDQRSDTKKSQSDIMSSKVEEKTCVTSISSGRTPLRCKAALFVPDSSTVSSGCTWAPYSLEQISPPGTSTAPSGPPSFPCDYQRTTVMMRNLPCPFLRVDLITEMDNHGFAEYYSLVYMPLDYTTGLSLGYAFVNFINTEQAQRFMIRFEGFRDWPKPSSKVCSVTWSRTQGLIANIERYRNNPVMSEEIPDGFKPVLFDGNKRIPFPAPTRLLPAVSPVVPAAPPA</sequence>
<feature type="region of interest" description="Disordered" evidence="1">
    <location>
        <begin position="85"/>
        <end position="109"/>
    </location>
</feature>
<evidence type="ECO:0000313" key="4">
    <source>
        <dbReference type="Proteomes" id="UP001189429"/>
    </source>
</evidence>
<dbReference type="Pfam" id="PF04059">
    <property type="entry name" value="RRM_2"/>
    <property type="match status" value="1"/>
</dbReference>
<organism evidence="3 4">
    <name type="scientific">Prorocentrum cordatum</name>
    <dbReference type="NCBI Taxonomy" id="2364126"/>
    <lineage>
        <taxon>Eukaryota</taxon>
        <taxon>Sar</taxon>
        <taxon>Alveolata</taxon>
        <taxon>Dinophyceae</taxon>
        <taxon>Prorocentrales</taxon>
        <taxon>Prorocentraceae</taxon>
        <taxon>Prorocentrum</taxon>
    </lineage>
</organism>
<evidence type="ECO:0000256" key="1">
    <source>
        <dbReference type="SAM" id="MobiDB-lite"/>
    </source>
</evidence>
<feature type="compositionally biased region" description="Basic and acidic residues" evidence="1">
    <location>
        <begin position="92"/>
        <end position="104"/>
    </location>
</feature>
<dbReference type="SUPFAM" id="SSF54928">
    <property type="entry name" value="RNA-binding domain, RBD"/>
    <property type="match status" value="1"/>
</dbReference>
<name>A0ABN9UY20_9DINO</name>
<evidence type="ECO:0000259" key="2">
    <source>
        <dbReference type="Pfam" id="PF04059"/>
    </source>
</evidence>
<reference evidence="3" key="1">
    <citation type="submission" date="2023-10" db="EMBL/GenBank/DDBJ databases">
        <authorList>
            <person name="Chen Y."/>
            <person name="Shah S."/>
            <person name="Dougan E. K."/>
            <person name="Thang M."/>
            <person name="Chan C."/>
        </authorList>
    </citation>
    <scope>NUCLEOTIDE SEQUENCE [LARGE SCALE GENOMIC DNA]</scope>
</reference>
<dbReference type="Gene3D" id="3.30.70.330">
    <property type="match status" value="1"/>
</dbReference>
<dbReference type="InterPro" id="IPR007201">
    <property type="entry name" value="Mei2-like_Rrm_C"/>
</dbReference>
<dbReference type="InterPro" id="IPR012677">
    <property type="entry name" value="Nucleotide-bd_a/b_plait_sf"/>
</dbReference>
<dbReference type="Proteomes" id="UP001189429">
    <property type="component" value="Unassembled WGS sequence"/>
</dbReference>
<feature type="domain" description="Mei2-like C-terminal RNA recognition motif" evidence="2">
    <location>
        <begin position="177"/>
        <end position="273"/>
    </location>
</feature>
<proteinExistence type="predicted"/>
<keyword evidence="4" id="KW-1185">Reference proteome</keyword>
<dbReference type="InterPro" id="IPR035979">
    <property type="entry name" value="RBD_domain_sf"/>
</dbReference>
<evidence type="ECO:0000313" key="3">
    <source>
        <dbReference type="EMBL" id="CAK0865171.1"/>
    </source>
</evidence>
<dbReference type="EMBL" id="CAUYUJ010016422">
    <property type="protein sequence ID" value="CAK0865171.1"/>
    <property type="molecule type" value="Genomic_DNA"/>
</dbReference>
<gene>
    <name evidence="3" type="ORF">PCOR1329_LOCUS52759</name>
</gene>
<protein>
    <recommendedName>
        <fullName evidence="2">Mei2-like C-terminal RNA recognition motif domain-containing protein</fullName>
    </recommendedName>
</protein>
<accession>A0ABN9UY20</accession>